<dbReference type="Pfam" id="PF01232">
    <property type="entry name" value="Mannitol_dh"/>
    <property type="match status" value="1"/>
</dbReference>
<dbReference type="InterPro" id="IPR013118">
    <property type="entry name" value="Mannitol_DH_C"/>
</dbReference>
<dbReference type="PANTHER" id="PTHR43362">
    <property type="entry name" value="MANNITOL DEHYDROGENASE DSF1-RELATED"/>
    <property type="match status" value="1"/>
</dbReference>
<feature type="domain" description="Mannitol dehydrogenase C-terminal" evidence="3">
    <location>
        <begin position="318"/>
        <end position="503"/>
    </location>
</feature>
<evidence type="ECO:0000259" key="3">
    <source>
        <dbReference type="Pfam" id="PF08125"/>
    </source>
</evidence>
<dbReference type="SUPFAM" id="SSF51735">
    <property type="entry name" value="NAD(P)-binding Rossmann-fold domains"/>
    <property type="match status" value="1"/>
</dbReference>
<sequence length="536" mass="57905">MKRRAPLPFNFASYESGLMNEPTITNTDAPPPVPLSLDRLGDLPARIGTPDYDRAALSAGIIHIGLGNFHRAHQAWYLHKLMQQGLAQDWALIGAGVRAYDSAMRDKLKAQDYLTTLIELAPGRVTAEVVGSMIDYTPIAEDNAPLIAAMADPAIRIVSLTVTEGGYFIDPETGGLDLTHADIQHDRAQPDQPKTVFGAIIAALKLRRDAGHGPFTVQSCDNLRGNGTATRQAVVTLARQSDTALAQWIEQNCSFPNSMVDCIVPATGPDEIALAQSLGVDDAAPVTHENYRQWVIEDDFCAGRPDWDKAGAIFTDAVHDYEAMKIRILNAGHQVLANAGELLGLETIADCMAHPLTSAMFRKIEAEEIAPYVAPVPGQEPAAYVDLIAKRFANPAIRDTTRRVAFDGSSRHPGFVLPVLRDALAAKGSCSGLALVEALWARMCAGTRMDGTEIEPNDPQWARLNAVALAAREAPQLWLAQRHIYGDLAEHQAFAEAFEHWLSLIWAEGCEAALAVYTDQPDVAAALAGDRAGTGQ</sequence>
<dbReference type="Proteomes" id="UP000183076">
    <property type="component" value="Unassembled WGS sequence"/>
</dbReference>
<dbReference type="InterPro" id="IPR008927">
    <property type="entry name" value="6-PGluconate_DH-like_C_sf"/>
</dbReference>
<proteinExistence type="predicted"/>
<feature type="domain" description="Mannitol dehydrogenase N-terminal" evidence="2">
    <location>
        <begin position="60"/>
        <end position="309"/>
    </location>
</feature>
<name>A0A1H2TVD4_9RHOB</name>
<dbReference type="PRINTS" id="PR00084">
    <property type="entry name" value="MTLDHDRGNASE"/>
</dbReference>
<dbReference type="InterPro" id="IPR013131">
    <property type="entry name" value="Mannitol_DH_N"/>
</dbReference>
<accession>A0A1H2TVD4</accession>
<reference evidence="5" key="1">
    <citation type="submission" date="2016-10" db="EMBL/GenBank/DDBJ databases">
        <authorList>
            <person name="Varghese N."/>
            <person name="Submissions S."/>
        </authorList>
    </citation>
    <scope>NUCLEOTIDE SEQUENCE [LARGE SCALE GENOMIC DNA]</scope>
    <source>
        <strain evidence="5">DSM 10014</strain>
    </source>
</reference>
<dbReference type="InterPro" id="IPR050988">
    <property type="entry name" value="Mannitol_DH/Oxidoreductase"/>
</dbReference>
<dbReference type="InterPro" id="IPR013328">
    <property type="entry name" value="6PGD_dom2"/>
</dbReference>
<dbReference type="InterPro" id="IPR000669">
    <property type="entry name" value="Mannitol_DH"/>
</dbReference>
<dbReference type="STRING" id="60137.SAMN04488041_102305"/>
<dbReference type="Gene3D" id="1.10.1040.10">
    <property type="entry name" value="N-(1-d-carboxylethyl)-l-norvaline Dehydrogenase, domain 2"/>
    <property type="match status" value="1"/>
</dbReference>
<keyword evidence="1" id="KW-0560">Oxidoreductase</keyword>
<dbReference type="GO" id="GO:0016616">
    <property type="term" value="F:oxidoreductase activity, acting on the CH-OH group of donors, NAD or NADP as acceptor"/>
    <property type="evidence" value="ECO:0007669"/>
    <property type="project" value="TreeGrafter"/>
</dbReference>
<protein>
    <submittedName>
        <fullName evidence="4">Mannitol 2-dehydrogenase</fullName>
    </submittedName>
</protein>
<dbReference type="AlphaFoldDB" id="A0A1H2TVD4"/>
<gene>
    <name evidence="4" type="ORF">SAMN04488041_102305</name>
</gene>
<evidence type="ECO:0000313" key="5">
    <source>
        <dbReference type="Proteomes" id="UP000183076"/>
    </source>
</evidence>
<dbReference type="PANTHER" id="PTHR43362:SF1">
    <property type="entry name" value="MANNITOL DEHYDROGENASE 2-RELATED"/>
    <property type="match status" value="1"/>
</dbReference>
<dbReference type="Gene3D" id="3.40.50.720">
    <property type="entry name" value="NAD(P)-binding Rossmann-like Domain"/>
    <property type="match status" value="1"/>
</dbReference>
<evidence type="ECO:0000313" key="4">
    <source>
        <dbReference type="EMBL" id="SDW47855.1"/>
    </source>
</evidence>
<organism evidence="4 5">
    <name type="scientific">Sulfitobacter pontiacus</name>
    <dbReference type="NCBI Taxonomy" id="60137"/>
    <lineage>
        <taxon>Bacteria</taxon>
        <taxon>Pseudomonadati</taxon>
        <taxon>Pseudomonadota</taxon>
        <taxon>Alphaproteobacteria</taxon>
        <taxon>Rhodobacterales</taxon>
        <taxon>Roseobacteraceae</taxon>
        <taxon>Sulfitobacter</taxon>
    </lineage>
</organism>
<dbReference type="InterPro" id="IPR036291">
    <property type="entry name" value="NAD(P)-bd_dom_sf"/>
</dbReference>
<dbReference type="Pfam" id="PF08125">
    <property type="entry name" value="Mannitol_dh_C"/>
    <property type="match status" value="1"/>
</dbReference>
<dbReference type="EMBL" id="FNNB01000002">
    <property type="protein sequence ID" value="SDW47855.1"/>
    <property type="molecule type" value="Genomic_DNA"/>
</dbReference>
<dbReference type="SUPFAM" id="SSF48179">
    <property type="entry name" value="6-phosphogluconate dehydrogenase C-terminal domain-like"/>
    <property type="match status" value="1"/>
</dbReference>
<evidence type="ECO:0000259" key="2">
    <source>
        <dbReference type="Pfam" id="PF01232"/>
    </source>
</evidence>
<evidence type="ECO:0000256" key="1">
    <source>
        <dbReference type="ARBA" id="ARBA00023002"/>
    </source>
</evidence>